<keyword evidence="4" id="KW-0274">FAD</keyword>
<dbReference type="Gene3D" id="3.30.465.10">
    <property type="match status" value="1"/>
</dbReference>
<dbReference type="Gene3D" id="3.40.462.20">
    <property type="match status" value="1"/>
</dbReference>
<reference evidence="6 7" key="1">
    <citation type="submission" date="2018-08" db="EMBL/GenBank/DDBJ databases">
        <title>Meiothermus luteus KCTC 52599 genome sequencing project.</title>
        <authorList>
            <person name="Da Costa M.S."/>
            <person name="Albuquerque L."/>
            <person name="Raposo P."/>
            <person name="Froufe H.J.C."/>
            <person name="Barroso C.S."/>
            <person name="Egas C."/>
        </authorList>
    </citation>
    <scope>NUCLEOTIDE SEQUENCE [LARGE SCALE GENOMIC DNA]</scope>
    <source>
        <strain evidence="6 7">KCTC 52599</strain>
    </source>
</reference>
<dbReference type="EMBL" id="QWKZ01000159">
    <property type="protein sequence ID" value="RIH81472.1"/>
    <property type="molecule type" value="Genomic_DNA"/>
</dbReference>
<dbReference type="Proteomes" id="UP000265800">
    <property type="component" value="Unassembled WGS sequence"/>
</dbReference>
<accession>A0A399EGU4</accession>
<dbReference type="GO" id="GO:0050660">
    <property type="term" value="F:flavin adenine dinucleotide binding"/>
    <property type="evidence" value="ECO:0007669"/>
    <property type="project" value="InterPro"/>
</dbReference>
<gene>
    <name evidence="6" type="ORF">Mlute_02790</name>
</gene>
<comment type="cofactor">
    <cofactor evidence="1">
        <name>FAD</name>
        <dbReference type="ChEBI" id="CHEBI:57692"/>
    </cofactor>
</comment>
<evidence type="ECO:0000313" key="7">
    <source>
        <dbReference type="Proteomes" id="UP000265800"/>
    </source>
</evidence>
<dbReference type="PANTHER" id="PTHR42973">
    <property type="entry name" value="BINDING OXIDOREDUCTASE, PUTATIVE (AFU_ORTHOLOGUE AFUA_1G17690)-RELATED"/>
    <property type="match status" value="1"/>
</dbReference>
<keyword evidence="5" id="KW-0560">Oxidoreductase</keyword>
<dbReference type="InterPro" id="IPR050416">
    <property type="entry name" value="FAD-linked_Oxidoreductase"/>
</dbReference>
<sequence length="290" mass="33014">MRAHAEENPDLYWAARGAGPGFPGVVTRFYLQTRPLPKALTQTTHVYPLDCTAEVLAWLQEVHAQVDPRVELVALSLVPPGFSQRALVVHGLAMVDSPAEGREALALLETSPALEKALLRQVAEPTSFEDERREQLRQNPEGARYAVDNAWLQGPPEAVVPRLVEAFTTPPTPETFALWFSMAPLRPLPDMALSLQSEIYFALYTIWRDPTDDERCRGWLAQQMRRLEPVTLGQYLGDSDFTTRSLRFMREENWARLQAIRARRDPLGLFVGYLTNDERRLNRNPWEDHA</sequence>
<keyword evidence="3" id="KW-0285">Flavoprotein</keyword>
<evidence type="ECO:0000256" key="2">
    <source>
        <dbReference type="ARBA" id="ARBA00005466"/>
    </source>
</evidence>
<comment type="caution">
    <text evidence="6">The sequence shown here is derived from an EMBL/GenBank/DDBJ whole genome shotgun (WGS) entry which is preliminary data.</text>
</comment>
<evidence type="ECO:0000256" key="3">
    <source>
        <dbReference type="ARBA" id="ARBA00022630"/>
    </source>
</evidence>
<organism evidence="6 7">
    <name type="scientific">Meiothermus luteus</name>
    <dbReference type="NCBI Taxonomy" id="2026184"/>
    <lineage>
        <taxon>Bacteria</taxon>
        <taxon>Thermotogati</taxon>
        <taxon>Deinococcota</taxon>
        <taxon>Deinococci</taxon>
        <taxon>Thermales</taxon>
        <taxon>Thermaceae</taxon>
        <taxon>Meiothermus</taxon>
    </lineage>
</organism>
<dbReference type="PANTHER" id="PTHR42973:SF39">
    <property type="entry name" value="FAD-BINDING PCMH-TYPE DOMAIN-CONTAINING PROTEIN"/>
    <property type="match status" value="1"/>
</dbReference>
<evidence type="ECO:0000313" key="6">
    <source>
        <dbReference type="EMBL" id="RIH81472.1"/>
    </source>
</evidence>
<proteinExistence type="inferred from homology"/>
<evidence type="ECO:0000256" key="1">
    <source>
        <dbReference type="ARBA" id="ARBA00001974"/>
    </source>
</evidence>
<comment type="similarity">
    <text evidence="2">Belongs to the oxygen-dependent FAD-linked oxidoreductase family.</text>
</comment>
<dbReference type="InterPro" id="IPR016169">
    <property type="entry name" value="FAD-bd_PCMH_sub2"/>
</dbReference>
<protein>
    <submittedName>
        <fullName evidence="6">Uncharacterized protein</fullName>
    </submittedName>
</protein>
<keyword evidence="7" id="KW-1185">Reference proteome</keyword>
<dbReference type="AlphaFoldDB" id="A0A399EGU4"/>
<name>A0A399EGU4_9DEIN</name>
<dbReference type="SUPFAM" id="SSF56176">
    <property type="entry name" value="FAD-binding/transporter-associated domain-like"/>
    <property type="match status" value="1"/>
</dbReference>
<dbReference type="InterPro" id="IPR036318">
    <property type="entry name" value="FAD-bd_PCMH-like_sf"/>
</dbReference>
<dbReference type="GO" id="GO:0016491">
    <property type="term" value="F:oxidoreductase activity"/>
    <property type="evidence" value="ECO:0007669"/>
    <property type="project" value="UniProtKB-KW"/>
</dbReference>
<evidence type="ECO:0000256" key="4">
    <source>
        <dbReference type="ARBA" id="ARBA00022827"/>
    </source>
</evidence>
<evidence type="ECO:0000256" key="5">
    <source>
        <dbReference type="ARBA" id="ARBA00023002"/>
    </source>
</evidence>